<protein>
    <submittedName>
        <fullName evidence="2">Uncharacterized protein</fullName>
    </submittedName>
</protein>
<dbReference type="Proteomes" id="UP001221898">
    <property type="component" value="Unassembled WGS sequence"/>
</dbReference>
<dbReference type="EMBL" id="JAINUG010000138">
    <property type="protein sequence ID" value="KAJ8393336.1"/>
    <property type="molecule type" value="Genomic_DNA"/>
</dbReference>
<sequence>MDPAEMSQQYSTEITQLHTALVNQGTTIGRHDQMLQDILINLQSLTEAFRQGQPSHSAQPPVTPAHPSSQAQPQPKTRHLDPYLPAPKSYNGHPGKCWEFLTQSPQKSRMRPGTRMSRAGTQERSSEPYPSQSMRYWTPPRTRREWRK</sequence>
<evidence type="ECO:0000313" key="2">
    <source>
        <dbReference type="EMBL" id="KAJ8393336.1"/>
    </source>
</evidence>
<evidence type="ECO:0000256" key="1">
    <source>
        <dbReference type="SAM" id="MobiDB-lite"/>
    </source>
</evidence>
<comment type="caution">
    <text evidence="2">The sequence shown here is derived from an EMBL/GenBank/DDBJ whole genome shotgun (WGS) entry which is preliminary data.</text>
</comment>
<feature type="region of interest" description="Disordered" evidence="1">
    <location>
        <begin position="49"/>
        <end position="148"/>
    </location>
</feature>
<feature type="compositionally biased region" description="Polar residues" evidence="1">
    <location>
        <begin position="119"/>
        <end position="135"/>
    </location>
</feature>
<organism evidence="2 3">
    <name type="scientific">Aldrovandia affinis</name>
    <dbReference type="NCBI Taxonomy" id="143900"/>
    <lineage>
        <taxon>Eukaryota</taxon>
        <taxon>Metazoa</taxon>
        <taxon>Chordata</taxon>
        <taxon>Craniata</taxon>
        <taxon>Vertebrata</taxon>
        <taxon>Euteleostomi</taxon>
        <taxon>Actinopterygii</taxon>
        <taxon>Neopterygii</taxon>
        <taxon>Teleostei</taxon>
        <taxon>Notacanthiformes</taxon>
        <taxon>Halosauridae</taxon>
        <taxon>Aldrovandia</taxon>
    </lineage>
</organism>
<evidence type="ECO:0000313" key="3">
    <source>
        <dbReference type="Proteomes" id="UP001221898"/>
    </source>
</evidence>
<feature type="compositionally biased region" description="Polar residues" evidence="1">
    <location>
        <begin position="49"/>
        <end position="60"/>
    </location>
</feature>
<dbReference type="AlphaFoldDB" id="A0AAD7S256"/>
<gene>
    <name evidence="2" type="ORF">AAFF_G00062370</name>
</gene>
<keyword evidence="3" id="KW-1185">Reference proteome</keyword>
<proteinExistence type="predicted"/>
<accession>A0AAD7S256</accession>
<feature type="compositionally biased region" description="Low complexity" evidence="1">
    <location>
        <begin position="65"/>
        <end position="75"/>
    </location>
</feature>
<reference evidence="2" key="1">
    <citation type="journal article" date="2023" name="Science">
        <title>Genome structures resolve the early diversification of teleost fishes.</title>
        <authorList>
            <person name="Parey E."/>
            <person name="Louis A."/>
            <person name="Montfort J."/>
            <person name="Bouchez O."/>
            <person name="Roques C."/>
            <person name="Iampietro C."/>
            <person name="Lluch J."/>
            <person name="Castinel A."/>
            <person name="Donnadieu C."/>
            <person name="Desvignes T."/>
            <person name="Floi Bucao C."/>
            <person name="Jouanno E."/>
            <person name="Wen M."/>
            <person name="Mejri S."/>
            <person name="Dirks R."/>
            <person name="Jansen H."/>
            <person name="Henkel C."/>
            <person name="Chen W.J."/>
            <person name="Zahm M."/>
            <person name="Cabau C."/>
            <person name="Klopp C."/>
            <person name="Thompson A.W."/>
            <person name="Robinson-Rechavi M."/>
            <person name="Braasch I."/>
            <person name="Lecointre G."/>
            <person name="Bobe J."/>
            <person name="Postlethwait J.H."/>
            <person name="Berthelot C."/>
            <person name="Roest Crollius H."/>
            <person name="Guiguen Y."/>
        </authorList>
    </citation>
    <scope>NUCLEOTIDE SEQUENCE</scope>
    <source>
        <strain evidence="2">NC1722</strain>
    </source>
</reference>
<name>A0AAD7S256_9TELE</name>